<dbReference type="PANTHER" id="PTHR40626:SF8">
    <property type="entry name" value="C2H2 FINGER DOMAIN TRANSCRIPTION FACTOR (EUROFUNG)-RELATED"/>
    <property type="match status" value="1"/>
</dbReference>
<dbReference type="InterPro" id="IPR007219">
    <property type="entry name" value="XnlR_reg_dom"/>
</dbReference>
<dbReference type="InterPro" id="IPR013087">
    <property type="entry name" value="Znf_C2H2_type"/>
</dbReference>
<evidence type="ECO:0000313" key="10">
    <source>
        <dbReference type="EMBL" id="KAF2011264.1"/>
    </source>
</evidence>
<feature type="region of interest" description="Disordered" evidence="8">
    <location>
        <begin position="156"/>
        <end position="267"/>
    </location>
</feature>
<dbReference type="CDD" id="cd12148">
    <property type="entry name" value="fungal_TF_MHR"/>
    <property type="match status" value="1"/>
</dbReference>
<dbReference type="FunFam" id="3.30.160.60:FF:000190">
    <property type="entry name" value="C2H2 finger domain protein"/>
    <property type="match status" value="1"/>
</dbReference>
<dbReference type="GO" id="GO:0000978">
    <property type="term" value="F:RNA polymerase II cis-regulatory region sequence-specific DNA binding"/>
    <property type="evidence" value="ECO:0007669"/>
    <property type="project" value="InterPro"/>
</dbReference>
<dbReference type="SUPFAM" id="SSF57667">
    <property type="entry name" value="beta-beta-alpha zinc fingers"/>
    <property type="match status" value="1"/>
</dbReference>
<evidence type="ECO:0000256" key="6">
    <source>
        <dbReference type="ARBA" id="ARBA00023242"/>
    </source>
</evidence>
<dbReference type="GeneID" id="54280059"/>
<sequence>MPSADMTLASATPAPARKSGSAPEKKYKCQFCNRAFSRSEHRSRHERSHTKERPFKCLKCRSTFVRRDLLLRHDRTVHAKDGGVPLHSEVKRRNTKAPEVSAPGPSKASIPIDTATLEQIEASSDGMVDIETAAMLMTDFHHKAMASQEPDMAIDAPAPVISPNGQSLHESSGAYNAPGQMSLPQMPWDSMVPHNVSDSKPQQSAATSGDTHSAFTNAGSINSHQLPPIMDRQMSGNENIGPSFPSMSSSAPGNGLGTPGALSPYPSMLGPVSPVDYRRSPGPSQALTVTKAPQVESEEQLAKIYENIKNFDSENALLDTFHLPSLNTLNRLLKTYFDLFHHHLPFLHPATFHPTEVSAPLLLAVLSIGALYIFDQDQAYMLHIGSKVLVNQFLQNKENFSSRKCPLWTMQSSLLNMIFASWSGDPKGLEWACSIKSLLANMVAGNRYELKLRSEARDGTHPSHQEWVEDEQCRRTYYAVYIFFGLLTLTYNHTPAMGFNEFDTLELPSSESLWTMDVADEGSFRDSLATSKIITFRQAHDNLFQGEPARYSAFATRVMINALFLEVWYHKRSPEALQDVVTEYKLRLALDTWHKSLELCEPETVVVQLSAPHKGHPLIFNAMAMYRNTRTRLVVDLKSIQEALRYHDSYEVAAAMTNARDKVARSEEMIKVIQECFDCIEVAAVQGIRWVARTSATNWSIEHPLCGMDLMVILTLWLYRLEHDEEPATEEELAMYNKLRSLFDDDSVDVYGAKLSSTVARLWGSMIDEVVVWGITKLMGEAFKLHSQALVGYEDAMTERSGSGTPSMAPGGVQVLEVQMAY</sequence>
<dbReference type="GO" id="GO:0005634">
    <property type="term" value="C:nucleus"/>
    <property type="evidence" value="ECO:0007669"/>
    <property type="project" value="UniProtKB-SubCell"/>
</dbReference>
<dbReference type="GO" id="GO:0006351">
    <property type="term" value="P:DNA-templated transcription"/>
    <property type="evidence" value="ECO:0007669"/>
    <property type="project" value="InterPro"/>
</dbReference>
<dbReference type="PANTHER" id="PTHR40626">
    <property type="entry name" value="MIP31509P"/>
    <property type="match status" value="1"/>
</dbReference>
<evidence type="ECO:0000259" key="9">
    <source>
        <dbReference type="PROSITE" id="PS50157"/>
    </source>
</evidence>
<dbReference type="PROSITE" id="PS50157">
    <property type="entry name" value="ZINC_FINGER_C2H2_2"/>
    <property type="match status" value="2"/>
</dbReference>
<feature type="domain" description="C2H2-type" evidence="9">
    <location>
        <begin position="27"/>
        <end position="54"/>
    </location>
</feature>
<evidence type="ECO:0000256" key="3">
    <source>
        <dbReference type="ARBA" id="ARBA00022737"/>
    </source>
</evidence>
<dbReference type="Pfam" id="PF04082">
    <property type="entry name" value="Fungal_trans"/>
    <property type="match status" value="1"/>
</dbReference>
<dbReference type="PROSITE" id="PS00028">
    <property type="entry name" value="ZINC_FINGER_C2H2_1"/>
    <property type="match status" value="2"/>
</dbReference>
<evidence type="ECO:0000256" key="2">
    <source>
        <dbReference type="ARBA" id="ARBA00022723"/>
    </source>
</evidence>
<dbReference type="InterPro" id="IPR036236">
    <property type="entry name" value="Znf_C2H2_sf"/>
</dbReference>
<dbReference type="RefSeq" id="XP_033379603.1">
    <property type="nucleotide sequence ID" value="XM_033522662.1"/>
</dbReference>
<feature type="compositionally biased region" description="Polar residues" evidence="8">
    <location>
        <begin position="163"/>
        <end position="174"/>
    </location>
</feature>
<keyword evidence="5" id="KW-0862">Zinc</keyword>
<keyword evidence="11" id="KW-1185">Reference proteome</keyword>
<feature type="compositionally biased region" description="Polar residues" evidence="8">
    <location>
        <begin position="196"/>
        <end position="225"/>
    </location>
</feature>
<dbReference type="GO" id="GO:0000981">
    <property type="term" value="F:DNA-binding transcription factor activity, RNA polymerase II-specific"/>
    <property type="evidence" value="ECO:0007669"/>
    <property type="project" value="InterPro"/>
</dbReference>
<protein>
    <recommendedName>
        <fullName evidence="9">C2H2-type domain-containing protein</fullName>
    </recommendedName>
</protein>
<gene>
    <name evidence="10" type="ORF">BU24DRAFT_277596</name>
</gene>
<keyword evidence="6" id="KW-0539">Nucleus</keyword>
<name>A0A6A5XFW4_9PLEO</name>
<dbReference type="Proteomes" id="UP000799778">
    <property type="component" value="Unassembled WGS sequence"/>
</dbReference>
<dbReference type="AlphaFoldDB" id="A0A6A5XFW4"/>
<accession>A0A6A5XFW4</accession>
<evidence type="ECO:0000256" key="5">
    <source>
        <dbReference type="ARBA" id="ARBA00022833"/>
    </source>
</evidence>
<evidence type="ECO:0000256" key="4">
    <source>
        <dbReference type="ARBA" id="ARBA00022771"/>
    </source>
</evidence>
<feature type="region of interest" description="Disordered" evidence="8">
    <location>
        <begin position="1"/>
        <end position="25"/>
    </location>
</feature>
<dbReference type="GO" id="GO:0008270">
    <property type="term" value="F:zinc ion binding"/>
    <property type="evidence" value="ECO:0007669"/>
    <property type="project" value="UniProtKB-KW"/>
</dbReference>
<feature type="region of interest" description="Disordered" evidence="8">
    <location>
        <begin position="90"/>
        <end position="110"/>
    </location>
</feature>
<dbReference type="EMBL" id="ML978074">
    <property type="protein sequence ID" value="KAF2011264.1"/>
    <property type="molecule type" value="Genomic_DNA"/>
</dbReference>
<comment type="subcellular location">
    <subcellularLocation>
        <location evidence="1">Nucleus</location>
    </subcellularLocation>
</comment>
<dbReference type="OrthoDB" id="9411774at2759"/>
<dbReference type="SMART" id="SM00355">
    <property type="entry name" value="ZnF_C2H2"/>
    <property type="match status" value="2"/>
</dbReference>
<dbReference type="Gene3D" id="3.30.160.60">
    <property type="entry name" value="Classic Zinc Finger"/>
    <property type="match status" value="2"/>
</dbReference>
<dbReference type="InterPro" id="IPR051059">
    <property type="entry name" value="VerF-like"/>
</dbReference>
<reference evidence="10" key="1">
    <citation type="journal article" date="2020" name="Stud. Mycol.">
        <title>101 Dothideomycetes genomes: a test case for predicting lifestyles and emergence of pathogens.</title>
        <authorList>
            <person name="Haridas S."/>
            <person name="Albert R."/>
            <person name="Binder M."/>
            <person name="Bloem J."/>
            <person name="Labutti K."/>
            <person name="Salamov A."/>
            <person name="Andreopoulos B."/>
            <person name="Baker S."/>
            <person name="Barry K."/>
            <person name="Bills G."/>
            <person name="Bluhm B."/>
            <person name="Cannon C."/>
            <person name="Castanera R."/>
            <person name="Culley D."/>
            <person name="Daum C."/>
            <person name="Ezra D."/>
            <person name="Gonzalez J."/>
            <person name="Henrissat B."/>
            <person name="Kuo A."/>
            <person name="Liang C."/>
            <person name="Lipzen A."/>
            <person name="Lutzoni F."/>
            <person name="Magnuson J."/>
            <person name="Mondo S."/>
            <person name="Nolan M."/>
            <person name="Ohm R."/>
            <person name="Pangilinan J."/>
            <person name="Park H.-J."/>
            <person name="Ramirez L."/>
            <person name="Alfaro M."/>
            <person name="Sun H."/>
            <person name="Tritt A."/>
            <person name="Yoshinaga Y."/>
            <person name="Zwiers L.-H."/>
            <person name="Turgeon B."/>
            <person name="Goodwin S."/>
            <person name="Spatafora J."/>
            <person name="Crous P."/>
            <person name="Grigoriev I."/>
        </authorList>
    </citation>
    <scope>NUCLEOTIDE SEQUENCE</scope>
    <source>
        <strain evidence="10">CBS 175.79</strain>
    </source>
</reference>
<keyword evidence="3" id="KW-0677">Repeat</keyword>
<evidence type="ECO:0000256" key="7">
    <source>
        <dbReference type="PROSITE-ProRule" id="PRU00042"/>
    </source>
</evidence>
<evidence type="ECO:0000256" key="8">
    <source>
        <dbReference type="SAM" id="MobiDB-lite"/>
    </source>
</evidence>
<evidence type="ECO:0000256" key="1">
    <source>
        <dbReference type="ARBA" id="ARBA00004123"/>
    </source>
</evidence>
<feature type="domain" description="C2H2-type" evidence="9">
    <location>
        <begin position="55"/>
        <end position="83"/>
    </location>
</feature>
<dbReference type="GO" id="GO:0000785">
    <property type="term" value="C:chromatin"/>
    <property type="evidence" value="ECO:0007669"/>
    <property type="project" value="TreeGrafter"/>
</dbReference>
<organism evidence="10 11">
    <name type="scientific">Aaosphaeria arxii CBS 175.79</name>
    <dbReference type="NCBI Taxonomy" id="1450172"/>
    <lineage>
        <taxon>Eukaryota</taxon>
        <taxon>Fungi</taxon>
        <taxon>Dikarya</taxon>
        <taxon>Ascomycota</taxon>
        <taxon>Pezizomycotina</taxon>
        <taxon>Dothideomycetes</taxon>
        <taxon>Pleosporomycetidae</taxon>
        <taxon>Pleosporales</taxon>
        <taxon>Pleosporales incertae sedis</taxon>
        <taxon>Aaosphaeria</taxon>
    </lineage>
</organism>
<feature type="compositionally biased region" description="Polar residues" evidence="8">
    <location>
        <begin position="234"/>
        <end position="252"/>
    </location>
</feature>
<evidence type="ECO:0000313" key="11">
    <source>
        <dbReference type="Proteomes" id="UP000799778"/>
    </source>
</evidence>
<keyword evidence="4 7" id="KW-0863">Zinc-finger</keyword>
<keyword evidence="2" id="KW-0479">Metal-binding</keyword>
<proteinExistence type="predicted"/>